<feature type="transmembrane region" description="Helical" evidence="3">
    <location>
        <begin position="12"/>
        <end position="31"/>
    </location>
</feature>
<dbReference type="PANTHER" id="PTHR45138:SF9">
    <property type="entry name" value="DIGUANYLATE CYCLASE DGCM-RELATED"/>
    <property type="match status" value="1"/>
</dbReference>
<keyword evidence="3" id="KW-0472">Membrane</keyword>
<dbReference type="PROSITE" id="PS50887">
    <property type="entry name" value="GGDEF"/>
    <property type="match status" value="1"/>
</dbReference>
<dbReference type="GO" id="GO:0052621">
    <property type="term" value="F:diguanylate cyclase activity"/>
    <property type="evidence" value="ECO:0007669"/>
    <property type="project" value="UniProtKB-EC"/>
</dbReference>
<proteinExistence type="predicted"/>
<dbReference type="Pfam" id="PF00990">
    <property type="entry name" value="GGDEF"/>
    <property type="match status" value="1"/>
</dbReference>
<dbReference type="HOGENOM" id="CLU_683202_0_0_7"/>
<dbReference type="Gene3D" id="3.30.70.270">
    <property type="match status" value="1"/>
</dbReference>
<evidence type="ECO:0000313" key="5">
    <source>
        <dbReference type="EMBL" id="EHP31300.1"/>
    </source>
</evidence>
<organism evidence="5 6">
    <name type="scientific">Sulfurimonas gotlandica (strain DSM 19862 / JCM 16533 / GD1)</name>
    <dbReference type="NCBI Taxonomy" id="929558"/>
    <lineage>
        <taxon>Bacteria</taxon>
        <taxon>Pseudomonadati</taxon>
        <taxon>Campylobacterota</taxon>
        <taxon>Epsilonproteobacteria</taxon>
        <taxon>Campylobacterales</taxon>
        <taxon>Sulfurimonadaceae</taxon>
        <taxon>Sulfurimonas</taxon>
    </lineage>
</organism>
<evidence type="ECO:0000256" key="3">
    <source>
        <dbReference type="SAM" id="Phobius"/>
    </source>
</evidence>
<dbReference type="Proteomes" id="UP000006431">
    <property type="component" value="Unassembled WGS sequence"/>
</dbReference>
<dbReference type="SMART" id="SM00267">
    <property type="entry name" value="GGDEF"/>
    <property type="match status" value="1"/>
</dbReference>
<dbReference type="PANTHER" id="PTHR45138">
    <property type="entry name" value="REGULATORY COMPONENTS OF SENSORY TRANSDUCTION SYSTEM"/>
    <property type="match status" value="1"/>
</dbReference>
<dbReference type="SUPFAM" id="SSF55073">
    <property type="entry name" value="Nucleotide cyclase"/>
    <property type="match status" value="1"/>
</dbReference>
<accession>H1FTZ4</accession>
<dbReference type="STRING" id="929558.SMGD1_2778"/>
<sequence>MKHSINKIFNNLSMFLILTTLAVGLVTLLVLEQNSSYSKINNLKNQKELINSLANLQKKDIELALIQFNGKSTQLQHEIEKLRNLNKYDYTGKFLLGNSEEYLSDLDNLSKLTTNFNKSAHEYYIKNLENEEEKNQELKNIFSSINKFLDSMIIRNIGYNEEKFYLLEKITVVAFILTFITTFWYRRRLKSVYGDILHLYAIDNNKKDYVIFSQEADAIQLRMNRKPVVTDNPAMLDPVTQINNHKGMLSSYSNKKGMKDSNFTSVTIFEIDNFSKQKRAFSQEFTQAILKKVAFTISLHEQATDVIARTDYNQFTVILSRASKEQSFKDIDIIRQSISEIKFKAPGGDSITITASGGFIIKPNNQSLDESLRQAKEVLQHAKKKGKNSISQIRDVAEHEL</sequence>
<dbReference type="EC" id="2.7.7.65" evidence="1"/>
<accession>B6BJQ3</accession>
<feature type="domain" description="GGDEF" evidence="4">
    <location>
        <begin position="262"/>
        <end position="395"/>
    </location>
</feature>
<name>B6BJQ3_SULGG</name>
<dbReference type="InterPro" id="IPR050469">
    <property type="entry name" value="Diguanylate_Cyclase"/>
</dbReference>
<evidence type="ECO:0000256" key="2">
    <source>
        <dbReference type="ARBA" id="ARBA00034247"/>
    </source>
</evidence>
<dbReference type="InterPro" id="IPR043128">
    <property type="entry name" value="Rev_trsase/Diguanyl_cyclase"/>
</dbReference>
<evidence type="ECO:0000259" key="4">
    <source>
        <dbReference type="PROSITE" id="PS50887"/>
    </source>
</evidence>
<dbReference type="NCBIfam" id="TIGR00254">
    <property type="entry name" value="GGDEF"/>
    <property type="match status" value="1"/>
</dbReference>
<dbReference type="PATRIC" id="fig|929558.5.peg.2768"/>
<keyword evidence="6" id="KW-1185">Reference proteome</keyword>
<evidence type="ECO:0000313" key="6">
    <source>
        <dbReference type="Proteomes" id="UP000006431"/>
    </source>
</evidence>
<gene>
    <name evidence="5" type="ORF">SMGD1_2778</name>
</gene>
<protein>
    <recommendedName>
        <fullName evidence="1">diguanylate cyclase</fullName>
        <ecNumber evidence="1">2.7.7.65</ecNumber>
    </recommendedName>
</protein>
<dbReference type="AlphaFoldDB" id="B6BJQ3"/>
<dbReference type="OrthoDB" id="5333619at2"/>
<dbReference type="EMBL" id="AFRZ01000001">
    <property type="protein sequence ID" value="EHP31300.1"/>
    <property type="molecule type" value="Genomic_DNA"/>
</dbReference>
<dbReference type="eggNOG" id="COG3706">
    <property type="taxonomic scope" value="Bacteria"/>
</dbReference>
<comment type="catalytic activity">
    <reaction evidence="2">
        <text>2 GTP = 3',3'-c-di-GMP + 2 diphosphate</text>
        <dbReference type="Rhea" id="RHEA:24898"/>
        <dbReference type="ChEBI" id="CHEBI:33019"/>
        <dbReference type="ChEBI" id="CHEBI:37565"/>
        <dbReference type="ChEBI" id="CHEBI:58805"/>
        <dbReference type="EC" id="2.7.7.65"/>
    </reaction>
</comment>
<keyword evidence="3" id="KW-1133">Transmembrane helix</keyword>
<dbReference type="InterPro" id="IPR000160">
    <property type="entry name" value="GGDEF_dom"/>
</dbReference>
<comment type="caution">
    <text evidence="5">The sequence shown here is derived from an EMBL/GenBank/DDBJ whole genome shotgun (WGS) entry which is preliminary data.</text>
</comment>
<feature type="transmembrane region" description="Helical" evidence="3">
    <location>
        <begin position="164"/>
        <end position="185"/>
    </location>
</feature>
<reference evidence="5 6" key="1">
    <citation type="journal article" date="2012" name="Proc. Natl. Acad. Sci. U.S.A.">
        <title>Genome and physiology of a model Epsilonproteobacterium responsible for sulfide detoxification in marine oxygen depletion zones.</title>
        <authorList>
            <person name="Grote J."/>
            <person name="Schott T."/>
            <person name="Bruckner C.G."/>
            <person name="Glockner F.O."/>
            <person name="Jost G."/>
            <person name="Teeling H."/>
            <person name="Labrenz M."/>
            <person name="Jurgens K."/>
        </authorList>
    </citation>
    <scope>NUCLEOTIDE SEQUENCE [LARGE SCALE GENOMIC DNA]</scope>
    <source>
        <strain evidence="5 6">GD1</strain>
    </source>
</reference>
<keyword evidence="3" id="KW-0812">Transmembrane</keyword>
<evidence type="ECO:0000256" key="1">
    <source>
        <dbReference type="ARBA" id="ARBA00012528"/>
    </source>
</evidence>
<dbReference type="InterPro" id="IPR029787">
    <property type="entry name" value="Nucleotide_cyclase"/>
</dbReference>
<dbReference type="RefSeq" id="WP_008337479.1">
    <property type="nucleotide sequence ID" value="NZ_AFRZ01000001.1"/>
</dbReference>